<accession>A0ABT3KMW8</accession>
<dbReference type="EMBL" id="QZCW01000001">
    <property type="protein sequence ID" value="MCW5319668.1"/>
    <property type="molecule type" value="Genomic_DNA"/>
</dbReference>
<protein>
    <submittedName>
        <fullName evidence="3">ImmA/IrrE family metallo-endopeptidase</fullName>
    </submittedName>
</protein>
<dbReference type="InterPro" id="IPR010359">
    <property type="entry name" value="IrrE_HExxH"/>
</dbReference>
<dbReference type="InterPro" id="IPR001387">
    <property type="entry name" value="Cro/C1-type_HTH"/>
</dbReference>
<dbReference type="Pfam" id="PF06114">
    <property type="entry name" value="Peptidase_M78"/>
    <property type="match status" value="1"/>
</dbReference>
<feature type="domain" description="HTH cro/C1-type" evidence="2">
    <location>
        <begin position="14"/>
        <end position="68"/>
    </location>
</feature>
<dbReference type="SUPFAM" id="SSF47413">
    <property type="entry name" value="lambda repressor-like DNA-binding domains"/>
    <property type="match status" value="1"/>
</dbReference>
<dbReference type="InterPro" id="IPR052345">
    <property type="entry name" value="Rad_response_metalloprotease"/>
</dbReference>
<dbReference type="Gene3D" id="1.10.10.2910">
    <property type="match status" value="1"/>
</dbReference>
<dbReference type="Proteomes" id="UP001208935">
    <property type="component" value="Unassembled WGS sequence"/>
</dbReference>
<reference evidence="4" key="1">
    <citation type="submission" date="2023-07" db="EMBL/GenBank/DDBJ databases">
        <title>Verminephrobacter genomes.</title>
        <authorList>
            <person name="Lund M.B."/>
        </authorList>
    </citation>
    <scope>NUCLEOTIDE SEQUENCE [LARGE SCALE GENOMIC DNA]</scope>
    <source>
        <strain evidence="4">AtM5-05</strain>
    </source>
</reference>
<evidence type="ECO:0000313" key="4">
    <source>
        <dbReference type="Proteomes" id="UP001208935"/>
    </source>
</evidence>
<dbReference type="InterPro" id="IPR010982">
    <property type="entry name" value="Lambda_DNA-bd_dom_sf"/>
</dbReference>
<dbReference type="PANTHER" id="PTHR43236">
    <property type="entry name" value="ANTITOXIN HIGA1"/>
    <property type="match status" value="1"/>
</dbReference>
<dbReference type="Pfam" id="PF01381">
    <property type="entry name" value="HTH_3"/>
    <property type="match status" value="1"/>
</dbReference>
<dbReference type="Gene3D" id="1.10.260.40">
    <property type="entry name" value="lambda repressor-like DNA-binding domains"/>
    <property type="match status" value="1"/>
</dbReference>
<comment type="similarity">
    <text evidence="1">Belongs to the short-chain fatty acyl-CoA assimilation regulator (ScfR) family.</text>
</comment>
<evidence type="ECO:0000259" key="2">
    <source>
        <dbReference type="PROSITE" id="PS50943"/>
    </source>
</evidence>
<evidence type="ECO:0000313" key="3">
    <source>
        <dbReference type="EMBL" id="MCW5319668.1"/>
    </source>
</evidence>
<gene>
    <name evidence="3" type="ORF">D5039_00265</name>
</gene>
<evidence type="ECO:0000256" key="1">
    <source>
        <dbReference type="ARBA" id="ARBA00007227"/>
    </source>
</evidence>
<dbReference type="PANTHER" id="PTHR43236:SF1">
    <property type="entry name" value="BLL7220 PROTEIN"/>
    <property type="match status" value="1"/>
</dbReference>
<sequence length="387" mass="42837">MSRVGVQGFQRGRLDQVLAARRLTQVQLALMVGVSPATLSKWCTGMHAPEREALERLARVVNVAPDWFTRTPGAKVLQPLFRSNAPAHAAARALLEARIGWAQDVAAALMEYGVSYGDVYLPTRTYTHPEEITAEAIEQAAEECRGMWRLGRSEIEDLALAAEWAGIILVREETGIAQIEGLSAWSKVLRRPIVLLSADQDNGYRGRFDLAHEVGHLVLHRCIERPTEPARHKLLEQQAHLFAGAFLLPAETFAAEVLLHPTLDDLLLLKRRWGVSVAAIITRLRTLQLLDEDGARMLLKRRSVRWGAKSEPGDGDRKPEKPRSLRRAIDLLVEKNIIPLEAVPGHIGLASVDIEALAGLPEGYLRGKANNRIGQGSNVVPLRPLFK</sequence>
<dbReference type="SMART" id="SM00530">
    <property type="entry name" value="HTH_XRE"/>
    <property type="match status" value="1"/>
</dbReference>
<dbReference type="RefSeq" id="WP_265280676.1">
    <property type="nucleotide sequence ID" value="NZ_QZCW01000001.1"/>
</dbReference>
<organism evidence="3 4">
    <name type="scientific">Verminephrobacter aporrectodeae subsp. tuberculatae</name>
    <dbReference type="NCBI Taxonomy" id="1110392"/>
    <lineage>
        <taxon>Bacteria</taxon>
        <taxon>Pseudomonadati</taxon>
        <taxon>Pseudomonadota</taxon>
        <taxon>Betaproteobacteria</taxon>
        <taxon>Burkholderiales</taxon>
        <taxon>Comamonadaceae</taxon>
        <taxon>Verminephrobacter</taxon>
    </lineage>
</organism>
<comment type="caution">
    <text evidence="3">The sequence shown here is derived from an EMBL/GenBank/DDBJ whole genome shotgun (WGS) entry which is preliminary data.</text>
</comment>
<proteinExistence type="inferred from homology"/>
<keyword evidence="4" id="KW-1185">Reference proteome</keyword>
<dbReference type="CDD" id="cd00093">
    <property type="entry name" value="HTH_XRE"/>
    <property type="match status" value="1"/>
</dbReference>
<dbReference type="PROSITE" id="PS50943">
    <property type="entry name" value="HTH_CROC1"/>
    <property type="match status" value="1"/>
</dbReference>
<name>A0ABT3KMW8_9BURK</name>